<evidence type="ECO:0000256" key="4">
    <source>
        <dbReference type="PIRSR" id="PIRSR005739-1"/>
    </source>
</evidence>
<evidence type="ECO:0000259" key="5">
    <source>
        <dbReference type="Pfam" id="PF00891"/>
    </source>
</evidence>
<dbReference type="InterPro" id="IPR036388">
    <property type="entry name" value="WH-like_DNA-bd_sf"/>
</dbReference>
<dbReference type="CDD" id="cd02440">
    <property type="entry name" value="AdoMet_MTases"/>
    <property type="match status" value="1"/>
</dbReference>
<accession>A0A5S4F4Z4</accession>
<dbReference type="GO" id="GO:0046983">
    <property type="term" value="F:protein dimerization activity"/>
    <property type="evidence" value="ECO:0007669"/>
    <property type="project" value="InterPro"/>
</dbReference>
<proteinExistence type="predicted"/>
<dbReference type="EMBL" id="VCKY01000171">
    <property type="protein sequence ID" value="TMR10954.1"/>
    <property type="molecule type" value="Genomic_DNA"/>
</dbReference>
<dbReference type="FunFam" id="1.10.10.10:FF:000358">
    <property type="entry name" value="Acetylserotonin O-methyltransferase"/>
    <property type="match status" value="1"/>
</dbReference>
<dbReference type="OrthoDB" id="582216at2"/>
<dbReference type="Proteomes" id="UP000309128">
    <property type="component" value="Unassembled WGS sequence"/>
</dbReference>
<dbReference type="Gene3D" id="3.40.50.150">
    <property type="entry name" value="Vaccinia Virus protein VP39"/>
    <property type="match status" value="1"/>
</dbReference>
<keyword evidence="3" id="KW-0949">S-adenosyl-L-methionine</keyword>
<comment type="caution">
    <text evidence="7">The sequence shown here is derived from an EMBL/GenBank/DDBJ whole genome shotgun (WGS) entry which is preliminary data.</text>
</comment>
<dbReference type="PANTHER" id="PTHR43712:SF2">
    <property type="entry name" value="O-METHYLTRANSFERASE CICE"/>
    <property type="match status" value="1"/>
</dbReference>
<evidence type="ECO:0000313" key="8">
    <source>
        <dbReference type="Proteomes" id="UP000309128"/>
    </source>
</evidence>
<dbReference type="InterPro" id="IPR036390">
    <property type="entry name" value="WH_DNA-bd_sf"/>
</dbReference>
<dbReference type="Gene3D" id="1.10.10.10">
    <property type="entry name" value="Winged helix-like DNA-binding domain superfamily/Winged helix DNA-binding domain"/>
    <property type="match status" value="1"/>
</dbReference>
<dbReference type="Pfam" id="PF00891">
    <property type="entry name" value="Methyltransf_2"/>
    <property type="match status" value="1"/>
</dbReference>
<dbReference type="GO" id="GO:0008171">
    <property type="term" value="F:O-methyltransferase activity"/>
    <property type="evidence" value="ECO:0007669"/>
    <property type="project" value="InterPro"/>
</dbReference>
<reference evidence="7 8" key="1">
    <citation type="submission" date="2019-05" db="EMBL/GenBank/DDBJ databases">
        <title>Draft genome sequence of Nonomuraea turkmeniaca DSM 43926.</title>
        <authorList>
            <person name="Saricaoglu S."/>
            <person name="Isik K."/>
        </authorList>
    </citation>
    <scope>NUCLEOTIDE SEQUENCE [LARGE SCALE GENOMIC DNA]</scope>
    <source>
        <strain evidence="7 8">DSM 43926</strain>
    </source>
</reference>
<dbReference type="PIRSF" id="PIRSF005739">
    <property type="entry name" value="O-mtase"/>
    <property type="match status" value="1"/>
</dbReference>
<keyword evidence="1 7" id="KW-0489">Methyltransferase</keyword>
<protein>
    <submittedName>
        <fullName evidence="7">Methyltransferase domain-containing protein</fullName>
    </submittedName>
</protein>
<feature type="domain" description="O-methyltransferase C-terminal" evidence="5">
    <location>
        <begin position="179"/>
        <end position="325"/>
    </location>
</feature>
<dbReference type="SUPFAM" id="SSF53335">
    <property type="entry name" value="S-adenosyl-L-methionine-dependent methyltransferases"/>
    <property type="match status" value="1"/>
</dbReference>
<dbReference type="RefSeq" id="WP_138671391.1">
    <property type="nucleotide sequence ID" value="NZ_VCKY01000171.1"/>
</dbReference>
<evidence type="ECO:0000313" key="7">
    <source>
        <dbReference type="EMBL" id="TMR10954.1"/>
    </source>
</evidence>
<dbReference type="InterPro" id="IPR016461">
    <property type="entry name" value="COMT-like"/>
</dbReference>
<evidence type="ECO:0000256" key="3">
    <source>
        <dbReference type="ARBA" id="ARBA00022691"/>
    </source>
</evidence>
<sequence length="347" mass="37306">MTDDTLLSASGATVSPEPLMQMMQGLHVTGIVQAGVELGIFDQIAGGNRLATTIASALNADPRGTRILLDALAALGLLERHDGYHLTALAETYLIPGRSSYLGNMVNILAGPWAWEGFPRLAEAVRRGTTLTERPWETPGHEFWETFSPSSVGAISGPGSQALAELMEPWASPRDSLDILDVACGSGLFSLTQAAQHPKAHATLLDSAEVLDLTKETIGRLDLAERTSFIRGDAFEVPLAGPYDLIIVSHLFHHFSEERCLTLLSRLATALKPDGRLVIHEFISGAAPSTTPFPYLFSVIMLTSTGEGEAHSLDTYERLLRESGFTSPEVHPSRGMPSHFLIAGRAG</sequence>
<feature type="domain" description="O-methyltransferase dimerisation" evidence="6">
    <location>
        <begin position="20"/>
        <end position="94"/>
    </location>
</feature>
<name>A0A5S4F4Z4_9ACTN</name>
<organism evidence="7 8">
    <name type="scientific">Nonomuraea turkmeniaca</name>
    <dbReference type="NCBI Taxonomy" id="103838"/>
    <lineage>
        <taxon>Bacteria</taxon>
        <taxon>Bacillati</taxon>
        <taxon>Actinomycetota</taxon>
        <taxon>Actinomycetes</taxon>
        <taxon>Streptosporangiales</taxon>
        <taxon>Streptosporangiaceae</taxon>
        <taxon>Nonomuraea</taxon>
    </lineage>
</organism>
<keyword evidence="8" id="KW-1185">Reference proteome</keyword>
<dbReference type="PANTHER" id="PTHR43712">
    <property type="entry name" value="PUTATIVE (AFU_ORTHOLOGUE AFUA_4G14580)-RELATED"/>
    <property type="match status" value="1"/>
</dbReference>
<dbReference type="SUPFAM" id="SSF46785">
    <property type="entry name" value="Winged helix' DNA-binding domain"/>
    <property type="match status" value="1"/>
</dbReference>
<evidence type="ECO:0000259" key="6">
    <source>
        <dbReference type="Pfam" id="PF08100"/>
    </source>
</evidence>
<feature type="active site" description="Proton acceptor" evidence="4">
    <location>
        <position position="253"/>
    </location>
</feature>
<dbReference type="InterPro" id="IPR001077">
    <property type="entry name" value="COMT_C"/>
</dbReference>
<evidence type="ECO:0000256" key="1">
    <source>
        <dbReference type="ARBA" id="ARBA00022603"/>
    </source>
</evidence>
<dbReference type="Pfam" id="PF08100">
    <property type="entry name" value="Dimerisation"/>
    <property type="match status" value="1"/>
</dbReference>
<dbReference type="GO" id="GO:0032259">
    <property type="term" value="P:methylation"/>
    <property type="evidence" value="ECO:0007669"/>
    <property type="project" value="UniProtKB-KW"/>
</dbReference>
<dbReference type="PROSITE" id="PS51683">
    <property type="entry name" value="SAM_OMT_II"/>
    <property type="match status" value="1"/>
</dbReference>
<dbReference type="InterPro" id="IPR012967">
    <property type="entry name" value="COMT_dimerisation"/>
</dbReference>
<dbReference type="AlphaFoldDB" id="A0A5S4F4Z4"/>
<keyword evidence="2 7" id="KW-0808">Transferase</keyword>
<evidence type="ECO:0000256" key="2">
    <source>
        <dbReference type="ARBA" id="ARBA00022679"/>
    </source>
</evidence>
<gene>
    <name evidence="7" type="ORF">ETD86_37515</name>
</gene>
<dbReference type="InterPro" id="IPR029063">
    <property type="entry name" value="SAM-dependent_MTases_sf"/>
</dbReference>